<proteinExistence type="predicted"/>
<keyword evidence="2" id="KW-1185">Reference proteome</keyword>
<name>A0ABX5F799_9CHRO</name>
<dbReference type="Proteomes" id="UP000238218">
    <property type="component" value="Unassembled WGS sequence"/>
</dbReference>
<evidence type="ECO:0000313" key="1">
    <source>
        <dbReference type="EMBL" id="PSB37494.1"/>
    </source>
</evidence>
<dbReference type="EMBL" id="PVWP01000005">
    <property type="protein sequence ID" value="PSB37494.1"/>
    <property type="molecule type" value="Genomic_DNA"/>
</dbReference>
<reference evidence="1 2" key="1">
    <citation type="submission" date="2018-03" db="EMBL/GenBank/DDBJ databases">
        <title>The ancient ancestry and fast evolution of plastids.</title>
        <authorList>
            <person name="Moore K.R."/>
            <person name="Magnabosco C."/>
            <person name="Momper L."/>
            <person name="Gold D.A."/>
            <person name="Bosak T."/>
            <person name="Fournier G.P."/>
        </authorList>
    </citation>
    <scope>NUCLEOTIDE SEQUENCE [LARGE SCALE GENOMIC DNA]</scope>
    <source>
        <strain evidence="1 2">CCALA 015</strain>
    </source>
</reference>
<evidence type="ECO:0000313" key="2">
    <source>
        <dbReference type="Proteomes" id="UP000238218"/>
    </source>
</evidence>
<accession>A0ABX5F799</accession>
<gene>
    <name evidence="1" type="ORF">C7B81_08185</name>
</gene>
<protein>
    <submittedName>
        <fullName evidence="1">Uncharacterized protein</fullName>
    </submittedName>
</protein>
<dbReference type="RefSeq" id="WP_146134589.1">
    <property type="nucleotide sequence ID" value="NZ_PVWP01000005.1"/>
</dbReference>
<organism evidence="1 2">
    <name type="scientific">Aphanothece cf. minutissima CCALA 015</name>
    <dbReference type="NCBI Taxonomy" id="2107695"/>
    <lineage>
        <taxon>Bacteria</taxon>
        <taxon>Bacillati</taxon>
        <taxon>Cyanobacteriota</taxon>
        <taxon>Cyanophyceae</taxon>
        <taxon>Oscillatoriophycideae</taxon>
        <taxon>Chroococcales</taxon>
        <taxon>Aphanothecaceae</taxon>
        <taxon>Aphanothece</taxon>
    </lineage>
</organism>
<sequence length="62" mass="7638">MVEIQVPFFYNEGWSWWLQQDGNGFWKALWIYADPDADPDPERYALMPSIQAPRQWSWLRFW</sequence>
<comment type="caution">
    <text evidence="1">The sequence shown here is derived from an EMBL/GenBank/DDBJ whole genome shotgun (WGS) entry which is preliminary data.</text>
</comment>